<dbReference type="AlphaFoldDB" id="A0A9W3BP68"/>
<sequence length="155" mass="17965">MFVWYKLLCLVAVTLNTLACDDVKRNVSQSEFCKPDVVYKAKILSTNTSTDTREVTFKLLDHEEYLRFSREAEDHWHKKSISIVRIPYVKKLKCDSKFTSSDENHYLVLANLIYQDAEWSDKLSVPNCTSLIPLDCIEGNSPHRSICEEPERTES</sequence>
<dbReference type="Proteomes" id="UP001165740">
    <property type="component" value="Chromosome 10"/>
</dbReference>
<proteinExistence type="predicted"/>
<evidence type="ECO:0000313" key="4">
    <source>
        <dbReference type="RefSeq" id="XP_055901356.1"/>
    </source>
</evidence>
<accession>A0A9W3BP68</accession>
<evidence type="ECO:0000313" key="3">
    <source>
        <dbReference type="RefSeq" id="XP_055901355.1"/>
    </source>
</evidence>
<dbReference type="RefSeq" id="XP_055901355.1">
    <property type="nucleotide sequence ID" value="XM_056045380.1"/>
</dbReference>
<protein>
    <submittedName>
        <fullName evidence="3 4">Uncharacterized protein LOC106051409</fullName>
    </submittedName>
</protein>
<feature type="signal peptide" evidence="1">
    <location>
        <begin position="1"/>
        <end position="19"/>
    </location>
</feature>
<evidence type="ECO:0000313" key="2">
    <source>
        <dbReference type="Proteomes" id="UP001165740"/>
    </source>
</evidence>
<name>A0A9W3BP68_BIOGL</name>
<keyword evidence="1" id="KW-0732">Signal</keyword>
<organism evidence="2 3">
    <name type="scientific">Biomphalaria glabrata</name>
    <name type="common">Bloodfluke planorb</name>
    <name type="synonym">Freshwater snail</name>
    <dbReference type="NCBI Taxonomy" id="6526"/>
    <lineage>
        <taxon>Eukaryota</taxon>
        <taxon>Metazoa</taxon>
        <taxon>Spiralia</taxon>
        <taxon>Lophotrochozoa</taxon>
        <taxon>Mollusca</taxon>
        <taxon>Gastropoda</taxon>
        <taxon>Heterobranchia</taxon>
        <taxon>Euthyneura</taxon>
        <taxon>Panpulmonata</taxon>
        <taxon>Hygrophila</taxon>
        <taxon>Lymnaeoidea</taxon>
        <taxon>Planorbidae</taxon>
        <taxon>Biomphalaria</taxon>
    </lineage>
</organism>
<reference evidence="3 4" key="1">
    <citation type="submission" date="2025-04" db="UniProtKB">
        <authorList>
            <consortium name="RefSeq"/>
        </authorList>
    </citation>
    <scope>IDENTIFICATION</scope>
</reference>
<feature type="chain" id="PRO_5044703089" evidence="1">
    <location>
        <begin position="20"/>
        <end position="155"/>
    </location>
</feature>
<dbReference type="RefSeq" id="XP_055901356.1">
    <property type="nucleotide sequence ID" value="XM_056045381.1"/>
</dbReference>
<evidence type="ECO:0000256" key="1">
    <source>
        <dbReference type="SAM" id="SignalP"/>
    </source>
</evidence>
<dbReference type="GeneID" id="106051409"/>
<keyword evidence="2" id="KW-1185">Reference proteome</keyword>
<dbReference type="OrthoDB" id="10386936at2759"/>
<gene>
    <name evidence="3 4" type="primary">LOC106051409</name>
</gene>